<keyword evidence="1" id="KW-0677">Repeat</keyword>
<keyword evidence="4" id="KW-1185">Reference proteome</keyword>
<accession>A0AA38NHN2</accession>
<keyword evidence="2" id="KW-0802">TPR repeat</keyword>
<dbReference type="Gene3D" id="1.25.40.10">
    <property type="entry name" value="Tetratricopeptide repeat domain"/>
    <property type="match status" value="1"/>
</dbReference>
<evidence type="ECO:0000313" key="3">
    <source>
        <dbReference type="EMBL" id="KAJ3781337.1"/>
    </source>
</evidence>
<dbReference type="PANTHER" id="PTHR45831:SF5">
    <property type="entry name" value="STI1 DOMAIN-CONTAINING PROTEIN"/>
    <property type="match status" value="1"/>
</dbReference>
<name>A0AA38NHN2_9AGAR</name>
<sequence>MHWQSHRRYLALRITVEFTELLKPGRDGGAMKHRPPSNLDYFPSVFDDPYLSGTKQVEKQGVYRTRTWACITSYLHVERGPLSVLFIMVSTLSDDEHSIVATFNSEGNALFKEMNYTAAAAKYTAAINIDETNAILHSNRAAFSEQATELDPSFVKGFARLARAMDALGQPYQSTIIWEEALKKLARESLTLPERIQQYEYKRSLTAAKHEQLRARKALEMSIKHNIVRKGEEKDLPWIIAKRLIPVLVAGGDYTSCAWTLGKAYDDLCEGMQELASKAARPASKDTTPRALELLSSSVLTDLRAWHIRNPNYLEKFRRKSIQETESYHAFAPKLGLEAIKKIVLGRLARAKPEGDSEYRKEWEVMQPSLTATARYWIMEGFHQGTLFQNPAVGANYLGQTIALIKWGQIQEQCDGLLKEVKGEIFEATYLKRVQALYMRFVLEGFKDLDLGAQQTIFEEADEMVNETTNFQIPRRSDTVFVTSAWYTARGYALTIKALFYQTKGLYAFASLSYKLSAECFAEDDVNYITALLCCIKSAEYIRSPNVDIQRESLEKIRKAIPKLNYVWKASKEVDEIDKTIKESLKWEETLEGRLKIGYYDQFN</sequence>
<gene>
    <name evidence="3" type="ORF">GGU10DRAFT_390691</name>
</gene>
<organism evidence="3 4">
    <name type="scientific">Lentinula aff. detonsa</name>
    <dbReference type="NCBI Taxonomy" id="2804958"/>
    <lineage>
        <taxon>Eukaryota</taxon>
        <taxon>Fungi</taxon>
        <taxon>Dikarya</taxon>
        <taxon>Basidiomycota</taxon>
        <taxon>Agaricomycotina</taxon>
        <taxon>Agaricomycetes</taxon>
        <taxon>Agaricomycetidae</taxon>
        <taxon>Agaricales</taxon>
        <taxon>Marasmiineae</taxon>
        <taxon>Omphalotaceae</taxon>
        <taxon>Lentinula</taxon>
    </lineage>
</organism>
<protein>
    <recommendedName>
        <fullName evidence="5">TPR-like protein</fullName>
    </recommendedName>
</protein>
<dbReference type="Proteomes" id="UP001163798">
    <property type="component" value="Unassembled WGS sequence"/>
</dbReference>
<dbReference type="AlphaFoldDB" id="A0AA38NHN2"/>
<evidence type="ECO:0000256" key="2">
    <source>
        <dbReference type="ARBA" id="ARBA00022803"/>
    </source>
</evidence>
<dbReference type="SUPFAM" id="SSF48452">
    <property type="entry name" value="TPR-like"/>
    <property type="match status" value="1"/>
</dbReference>
<dbReference type="GO" id="GO:0072380">
    <property type="term" value="C:TRC complex"/>
    <property type="evidence" value="ECO:0007669"/>
    <property type="project" value="TreeGrafter"/>
</dbReference>
<dbReference type="GO" id="GO:0016020">
    <property type="term" value="C:membrane"/>
    <property type="evidence" value="ECO:0007669"/>
    <property type="project" value="TreeGrafter"/>
</dbReference>
<dbReference type="GO" id="GO:0006620">
    <property type="term" value="P:post-translational protein targeting to endoplasmic reticulum membrane"/>
    <property type="evidence" value="ECO:0007669"/>
    <property type="project" value="TreeGrafter"/>
</dbReference>
<dbReference type="InterPro" id="IPR011990">
    <property type="entry name" value="TPR-like_helical_dom_sf"/>
</dbReference>
<dbReference type="GO" id="GO:0060090">
    <property type="term" value="F:molecular adaptor activity"/>
    <property type="evidence" value="ECO:0007669"/>
    <property type="project" value="TreeGrafter"/>
</dbReference>
<proteinExistence type="predicted"/>
<dbReference type="PANTHER" id="PTHR45831">
    <property type="entry name" value="LD24721P"/>
    <property type="match status" value="1"/>
</dbReference>
<evidence type="ECO:0000313" key="4">
    <source>
        <dbReference type="Proteomes" id="UP001163798"/>
    </source>
</evidence>
<evidence type="ECO:0008006" key="5">
    <source>
        <dbReference type="Google" id="ProtNLM"/>
    </source>
</evidence>
<comment type="caution">
    <text evidence="3">The sequence shown here is derived from an EMBL/GenBank/DDBJ whole genome shotgun (WGS) entry which is preliminary data.</text>
</comment>
<reference evidence="3" key="1">
    <citation type="submission" date="2022-08" db="EMBL/GenBank/DDBJ databases">
        <authorList>
            <consortium name="DOE Joint Genome Institute"/>
            <person name="Min B."/>
            <person name="Riley R."/>
            <person name="Sierra-Patev S."/>
            <person name="Naranjo-Ortiz M."/>
            <person name="Looney B."/>
            <person name="Konkel Z."/>
            <person name="Slot J.C."/>
            <person name="Sakamoto Y."/>
            <person name="Steenwyk J.L."/>
            <person name="Rokas A."/>
            <person name="Carro J."/>
            <person name="Camarero S."/>
            <person name="Ferreira P."/>
            <person name="Molpeceres G."/>
            <person name="Ruiz-Duenas F.J."/>
            <person name="Serrano A."/>
            <person name="Henrissat B."/>
            <person name="Drula E."/>
            <person name="Hughes K.W."/>
            <person name="Mata J.L."/>
            <person name="Ishikawa N.K."/>
            <person name="Vargas-Isla R."/>
            <person name="Ushijima S."/>
            <person name="Smith C.A."/>
            <person name="Ahrendt S."/>
            <person name="Andreopoulos W."/>
            <person name="He G."/>
            <person name="Labutti K."/>
            <person name="Lipzen A."/>
            <person name="Ng V."/>
            <person name="Sandor L."/>
            <person name="Barry K."/>
            <person name="Martinez A.T."/>
            <person name="Xiao Y."/>
            <person name="Gibbons J.G."/>
            <person name="Terashima K."/>
            <person name="Hibbett D.S."/>
            <person name="Grigoriev I.V."/>
        </authorList>
    </citation>
    <scope>NUCLEOTIDE SEQUENCE</scope>
    <source>
        <strain evidence="3">TFB10291</strain>
    </source>
</reference>
<evidence type="ECO:0000256" key="1">
    <source>
        <dbReference type="ARBA" id="ARBA00022737"/>
    </source>
</evidence>
<dbReference type="InterPro" id="IPR047150">
    <property type="entry name" value="SGT"/>
</dbReference>
<dbReference type="EMBL" id="MU793571">
    <property type="protein sequence ID" value="KAJ3781337.1"/>
    <property type="molecule type" value="Genomic_DNA"/>
</dbReference>